<evidence type="ECO:0000313" key="2">
    <source>
        <dbReference type="EMBL" id="KAL2528764.1"/>
    </source>
</evidence>
<keyword evidence="1" id="KW-1133">Transmembrane helix</keyword>
<dbReference type="AlphaFoldDB" id="A0ABD1UUN2"/>
<sequence length="120" mass="13422">MGIATTAISAIADGDLESATLLIPKSSTMNLQKIPKDSFQMAYIVYFTLDVGYLILWNTFITTVDYFSYLYPDVSVTVSQRELSPFIWAACVDMELVIGFVIMTFDPPELFLPSNCARLN</sequence>
<name>A0ABD1UUN2_9LAMI</name>
<dbReference type="EMBL" id="JBFOLJ010000006">
    <property type="protein sequence ID" value="KAL2528764.1"/>
    <property type="molecule type" value="Genomic_DNA"/>
</dbReference>
<accession>A0ABD1UUN2</accession>
<evidence type="ECO:0000256" key="1">
    <source>
        <dbReference type="SAM" id="Phobius"/>
    </source>
</evidence>
<reference evidence="3" key="1">
    <citation type="submission" date="2024-07" db="EMBL/GenBank/DDBJ databases">
        <title>Two chromosome-level genome assemblies of Korean endemic species Abeliophyllum distichum and Forsythia ovata (Oleaceae).</title>
        <authorList>
            <person name="Jang H."/>
        </authorList>
    </citation>
    <scope>NUCLEOTIDE SEQUENCE [LARGE SCALE GENOMIC DNA]</scope>
</reference>
<feature type="transmembrane region" description="Helical" evidence="1">
    <location>
        <begin position="43"/>
        <end position="66"/>
    </location>
</feature>
<evidence type="ECO:0000313" key="3">
    <source>
        <dbReference type="Proteomes" id="UP001604277"/>
    </source>
</evidence>
<protein>
    <submittedName>
        <fullName evidence="2">Equilibrative nucleotide transporter 1</fullName>
    </submittedName>
</protein>
<organism evidence="2 3">
    <name type="scientific">Forsythia ovata</name>
    <dbReference type="NCBI Taxonomy" id="205694"/>
    <lineage>
        <taxon>Eukaryota</taxon>
        <taxon>Viridiplantae</taxon>
        <taxon>Streptophyta</taxon>
        <taxon>Embryophyta</taxon>
        <taxon>Tracheophyta</taxon>
        <taxon>Spermatophyta</taxon>
        <taxon>Magnoliopsida</taxon>
        <taxon>eudicotyledons</taxon>
        <taxon>Gunneridae</taxon>
        <taxon>Pentapetalae</taxon>
        <taxon>asterids</taxon>
        <taxon>lamiids</taxon>
        <taxon>Lamiales</taxon>
        <taxon>Oleaceae</taxon>
        <taxon>Forsythieae</taxon>
        <taxon>Forsythia</taxon>
    </lineage>
</organism>
<proteinExistence type="predicted"/>
<gene>
    <name evidence="2" type="ORF">Fot_21365</name>
</gene>
<keyword evidence="1" id="KW-0472">Membrane</keyword>
<keyword evidence="1" id="KW-0812">Transmembrane</keyword>
<keyword evidence="3" id="KW-1185">Reference proteome</keyword>
<dbReference type="Proteomes" id="UP001604277">
    <property type="component" value="Unassembled WGS sequence"/>
</dbReference>
<comment type="caution">
    <text evidence="2">The sequence shown here is derived from an EMBL/GenBank/DDBJ whole genome shotgun (WGS) entry which is preliminary data.</text>
</comment>